<keyword evidence="12" id="KW-0030">Aminoacyl-tRNA synthetase</keyword>
<evidence type="ECO:0000256" key="2">
    <source>
        <dbReference type="ARBA" id="ARBA00004496"/>
    </source>
</evidence>
<protein>
    <recommendedName>
        <fullName evidence="4">isoleucine--tRNA ligase</fullName>
        <ecNumber evidence="4">6.1.1.5</ecNumber>
    </recommendedName>
</protein>
<dbReference type="PANTHER" id="PTHR42780">
    <property type="entry name" value="SOLEUCYL-TRNA SYNTHETASE"/>
    <property type="match status" value="1"/>
</dbReference>
<evidence type="ECO:0000256" key="6">
    <source>
        <dbReference type="ARBA" id="ARBA00022598"/>
    </source>
</evidence>
<dbReference type="InterPro" id="IPR002300">
    <property type="entry name" value="aa-tRNA-synth_Ia"/>
</dbReference>
<dbReference type="EMBL" id="LN853376">
    <property type="protein sequence ID" value="CRY95777.1"/>
    <property type="molecule type" value="Genomic_DNA"/>
</dbReference>
<dbReference type="InterPro" id="IPR014729">
    <property type="entry name" value="Rossmann-like_a/b/a_fold"/>
</dbReference>
<keyword evidence="5" id="KW-0963">Cytoplasm</keyword>
<dbReference type="InterPro" id="IPR023586">
    <property type="entry name" value="Ile-tRNA-ligase_type2"/>
</dbReference>
<evidence type="ECO:0000256" key="7">
    <source>
        <dbReference type="ARBA" id="ARBA00022723"/>
    </source>
</evidence>
<evidence type="ECO:0000256" key="13">
    <source>
        <dbReference type="ARBA" id="ARBA00025217"/>
    </source>
</evidence>
<dbReference type="GO" id="GO:0005524">
    <property type="term" value="F:ATP binding"/>
    <property type="evidence" value="ECO:0007669"/>
    <property type="project" value="UniProtKB-KW"/>
</dbReference>
<reference evidence="16" key="1">
    <citation type="submission" date="2015-06" db="EMBL/GenBank/DDBJ databases">
        <authorList>
            <person name="Joergensen T."/>
        </authorList>
    </citation>
    <scope>NUCLEOTIDE SEQUENCE</scope>
    <source>
        <strain evidence="16">RGFK0767</strain>
    </source>
</reference>
<evidence type="ECO:0000259" key="15">
    <source>
        <dbReference type="Pfam" id="PF00133"/>
    </source>
</evidence>
<dbReference type="GO" id="GO:0046872">
    <property type="term" value="F:metal ion binding"/>
    <property type="evidence" value="ECO:0007669"/>
    <property type="project" value="UniProtKB-KW"/>
</dbReference>
<evidence type="ECO:0000256" key="9">
    <source>
        <dbReference type="ARBA" id="ARBA00022833"/>
    </source>
</evidence>
<dbReference type="GO" id="GO:0002161">
    <property type="term" value="F:aminoacyl-tRNA deacylase activity"/>
    <property type="evidence" value="ECO:0007669"/>
    <property type="project" value="InterPro"/>
</dbReference>
<keyword evidence="10" id="KW-0067">ATP-binding</keyword>
<feature type="domain" description="Aminoacyl-tRNA synthetase class Ia" evidence="15">
    <location>
        <begin position="18"/>
        <end position="468"/>
    </location>
</feature>
<comment type="subunit">
    <text evidence="3">Monomer.</text>
</comment>
<dbReference type="PANTHER" id="PTHR42780:SF1">
    <property type="entry name" value="ISOLEUCINE--TRNA LIGASE, CYTOPLASMIC"/>
    <property type="match status" value="1"/>
</dbReference>
<comment type="subcellular location">
    <subcellularLocation>
        <location evidence="2">Cytoplasm</location>
    </subcellularLocation>
</comment>
<keyword evidence="9" id="KW-0862">Zinc</keyword>
<dbReference type="SUPFAM" id="SSF50677">
    <property type="entry name" value="ValRS/IleRS/LeuRS editing domain"/>
    <property type="match status" value="1"/>
</dbReference>
<name>A0A0H5QJ08_9ZZZZ</name>
<dbReference type="AlphaFoldDB" id="A0A0H5QJ08"/>
<evidence type="ECO:0000256" key="4">
    <source>
        <dbReference type="ARBA" id="ARBA00013165"/>
    </source>
</evidence>
<dbReference type="GO" id="GO:0004822">
    <property type="term" value="F:isoleucine-tRNA ligase activity"/>
    <property type="evidence" value="ECO:0007669"/>
    <property type="project" value="UniProtKB-EC"/>
</dbReference>
<keyword evidence="11" id="KW-0648">Protein biosynthesis</keyword>
<dbReference type="Pfam" id="PF00133">
    <property type="entry name" value="tRNA-synt_1"/>
    <property type="match status" value="1"/>
</dbReference>
<comment type="function">
    <text evidence="13">Catalyzes the attachment of isoleucine to tRNA(Ile). As IleRS can inadvertently accommodate and process structurally similar amino acids such as valine, to avoid such errors it has two additional distinct tRNA(Ile)-dependent editing activities. One activity is designated as 'pretransfer' editing and involves the hydrolysis of activated Val-AMP. The other activity is designated 'posttransfer' editing and involves deacylation of mischarged Val-tRNA(Ile).</text>
</comment>
<evidence type="ECO:0000256" key="5">
    <source>
        <dbReference type="ARBA" id="ARBA00022490"/>
    </source>
</evidence>
<dbReference type="PRINTS" id="PR00984">
    <property type="entry name" value="TRNASYNTHILE"/>
</dbReference>
<dbReference type="FunFam" id="3.40.50.620:FF:000063">
    <property type="entry name" value="Isoleucine--tRNA ligase"/>
    <property type="match status" value="1"/>
</dbReference>
<evidence type="ECO:0000256" key="12">
    <source>
        <dbReference type="ARBA" id="ARBA00023146"/>
    </source>
</evidence>
<evidence type="ECO:0000256" key="1">
    <source>
        <dbReference type="ARBA" id="ARBA00001947"/>
    </source>
</evidence>
<dbReference type="Gene3D" id="3.90.740.10">
    <property type="entry name" value="Valyl/Leucyl/Isoleucyl-tRNA synthetase, editing domain"/>
    <property type="match status" value="1"/>
</dbReference>
<keyword evidence="8" id="KW-0547">Nucleotide-binding</keyword>
<evidence type="ECO:0000256" key="3">
    <source>
        <dbReference type="ARBA" id="ARBA00011245"/>
    </source>
</evidence>
<comment type="cofactor">
    <cofactor evidence="1">
        <name>Zn(2+)</name>
        <dbReference type="ChEBI" id="CHEBI:29105"/>
    </cofactor>
</comment>
<accession>A0A0H5QJ08</accession>
<keyword evidence="6" id="KW-0436">Ligase</keyword>
<dbReference type="InterPro" id="IPR009008">
    <property type="entry name" value="Val/Leu/Ile-tRNA-synth_edit"/>
</dbReference>
<keyword evidence="7" id="KW-0479">Metal-binding</keyword>
<dbReference type="EC" id="6.1.1.5" evidence="4"/>
<evidence type="ECO:0000256" key="11">
    <source>
        <dbReference type="ARBA" id="ARBA00022917"/>
    </source>
</evidence>
<dbReference type="InterPro" id="IPR002301">
    <property type="entry name" value="Ile-tRNA-ligase"/>
</dbReference>
<evidence type="ECO:0000256" key="8">
    <source>
        <dbReference type="ARBA" id="ARBA00022741"/>
    </source>
</evidence>
<organism evidence="16">
    <name type="scientific">uncultured prokaryote</name>
    <dbReference type="NCBI Taxonomy" id="198431"/>
    <lineage>
        <taxon>unclassified sequences</taxon>
        <taxon>environmental samples</taxon>
    </lineage>
</organism>
<evidence type="ECO:0000256" key="10">
    <source>
        <dbReference type="ARBA" id="ARBA00022840"/>
    </source>
</evidence>
<dbReference type="Gene3D" id="3.40.50.620">
    <property type="entry name" value="HUPs"/>
    <property type="match status" value="2"/>
</dbReference>
<evidence type="ECO:0000256" key="14">
    <source>
        <dbReference type="ARBA" id="ARBA00048359"/>
    </source>
</evidence>
<comment type="catalytic activity">
    <reaction evidence="14">
        <text>tRNA(Ile) + L-isoleucine + ATP = L-isoleucyl-tRNA(Ile) + AMP + diphosphate</text>
        <dbReference type="Rhea" id="RHEA:11060"/>
        <dbReference type="Rhea" id="RHEA-COMP:9666"/>
        <dbReference type="Rhea" id="RHEA-COMP:9695"/>
        <dbReference type="ChEBI" id="CHEBI:30616"/>
        <dbReference type="ChEBI" id="CHEBI:33019"/>
        <dbReference type="ChEBI" id="CHEBI:58045"/>
        <dbReference type="ChEBI" id="CHEBI:78442"/>
        <dbReference type="ChEBI" id="CHEBI:78528"/>
        <dbReference type="ChEBI" id="CHEBI:456215"/>
        <dbReference type="EC" id="6.1.1.5"/>
    </reaction>
</comment>
<evidence type="ECO:0000313" key="16">
    <source>
        <dbReference type="EMBL" id="CRY95777.1"/>
    </source>
</evidence>
<dbReference type="SUPFAM" id="SSF52374">
    <property type="entry name" value="Nucleotidylyl transferase"/>
    <property type="match status" value="1"/>
</dbReference>
<reference evidence="16" key="2">
    <citation type="submission" date="2015-07" db="EMBL/GenBank/DDBJ databases">
        <title>Plasmids, circular viruses and viroids from rat gut.</title>
        <authorList>
            <person name="Jorgensen T.J."/>
            <person name="Hansen M.A."/>
            <person name="Xu Z."/>
            <person name="Tabak M.A."/>
            <person name="Sorensen S.J."/>
            <person name="Hansen L.H."/>
        </authorList>
    </citation>
    <scope>NUCLEOTIDE SEQUENCE</scope>
    <source>
        <strain evidence="16">RGFK0767</strain>
    </source>
</reference>
<proteinExistence type="predicted"/>
<sequence>MFKKLSDKPVAQVQNEQVEKWKKEDLLHKCVTAREDGEKFVFFEGPPTANGKPGIHHVMARTLKDSICRYKTMQGYQVNRKAGWDTHGLPVEIEVEKQLGMSGKQDIEKYGIKEFNQKCKESVFTYTDMWREMTERMGYLVDLDNPYITLDNNYIESGWWILKEFFKAGLIYEGHKILPYCPRCGTGLASHEVAQGYKEVKVNTLVCKFKRKDAENEYFLAWTTTPWTLASNTVLTVGPDIDYIKAKMNEGDDEGNIFYVAKALADKVLGEGKYEVLEEMKGSALEYIEYEQLMPFVKPEGGKKAFFVTCMDYVSVEDGTGIVHTAPAFGEDDYQCGRKYNLPMLQPVDERGCYTETPWAGRFVMEEGLDVDIIKYLAGENKIFAKEKLEHNYPHCWRCGTPLVYYAKPSWYIEMSKLKEQLVENNNTVNWFPEFVGEKRFGNWLAEVKDWAISRSRYWGTPIPIWRLSSCRAWSTEFC</sequence>